<dbReference type="InterPro" id="IPR050560">
    <property type="entry name" value="MYB_TF"/>
</dbReference>
<dbReference type="PANTHER" id="PTHR45614">
    <property type="entry name" value="MYB PROTEIN-RELATED"/>
    <property type="match status" value="1"/>
</dbReference>
<dbReference type="PANTHER" id="PTHR45614:SF218">
    <property type="entry name" value="TRANSCRIPTION FACTOR MYB119-RELATED"/>
    <property type="match status" value="1"/>
</dbReference>
<comment type="caution">
    <text evidence="5">The sequence shown here is derived from an EMBL/GenBank/DDBJ whole genome shotgun (WGS) entry which is preliminary data.</text>
</comment>
<evidence type="ECO:0000256" key="1">
    <source>
        <dbReference type="ARBA" id="ARBA00004123"/>
    </source>
</evidence>
<evidence type="ECO:0000259" key="3">
    <source>
        <dbReference type="PROSITE" id="PS50090"/>
    </source>
</evidence>
<evidence type="ECO:0000313" key="6">
    <source>
        <dbReference type="Proteomes" id="UP001341840"/>
    </source>
</evidence>
<dbReference type="EMBL" id="JASCZI010211897">
    <property type="protein sequence ID" value="MED6197414.1"/>
    <property type="molecule type" value="Genomic_DNA"/>
</dbReference>
<protein>
    <submittedName>
        <fullName evidence="5">Uncharacterized protein</fullName>
    </submittedName>
</protein>
<comment type="subcellular location">
    <subcellularLocation>
        <location evidence="1">Nucleus</location>
    </subcellularLocation>
</comment>
<dbReference type="InterPro" id="IPR017930">
    <property type="entry name" value="Myb_dom"/>
</dbReference>
<dbReference type="Proteomes" id="UP001341840">
    <property type="component" value="Unassembled WGS sequence"/>
</dbReference>
<dbReference type="CDD" id="cd00167">
    <property type="entry name" value="SANT"/>
    <property type="match status" value="2"/>
</dbReference>
<feature type="domain" description="HTH myb-type" evidence="4">
    <location>
        <begin position="199"/>
        <end position="250"/>
    </location>
</feature>
<evidence type="ECO:0000313" key="5">
    <source>
        <dbReference type="EMBL" id="MED6197414.1"/>
    </source>
</evidence>
<dbReference type="InterPro" id="IPR009057">
    <property type="entry name" value="Homeodomain-like_sf"/>
</dbReference>
<feature type="domain" description="HTH myb-type" evidence="4">
    <location>
        <begin position="148"/>
        <end position="198"/>
    </location>
</feature>
<evidence type="ECO:0000256" key="2">
    <source>
        <dbReference type="ARBA" id="ARBA00023242"/>
    </source>
</evidence>
<accession>A0ABU6XJ60</accession>
<reference evidence="5 6" key="1">
    <citation type="journal article" date="2023" name="Plants (Basel)">
        <title>Bridging the Gap: Combining Genomics and Transcriptomics Approaches to Understand Stylosanthes scabra, an Orphan Legume from the Brazilian Caatinga.</title>
        <authorList>
            <person name="Ferreira-Neto J.R.C."/>
            <person name="da Silva M.D."/>
            <person name="Binneck E."/>
            <person name="de Melo N.F."/>
            <person name="da Silva R.H."/>
            <person name="de Melo A.L.T.M."/>
            <person name="Pandolfi V."/>
            <person name="Bustamante F.O."/>
            <person name="Brasileiro-Vidal A.C."/>
            <person name="Benko-Iseppon A.M."/>
        </authorList>
    </citation>
    <scope>NUCLEOTIDE SEQUENCE [LARGE SCALE GENOMIC DNA]</scope>
    <source>
        <tissue evidence="5">Leaves</tissue>
    </source>
</reference>
<keyword evidence="2" id="KW-0539">Nucleus</keyword>
<keyword evidence="6" id="KW-1185">Reference proteome</keyword>
<dbReference type="PROSITE" id="PS50090">
    <property type="entry name" value="MYB_LIKE"/>
    <property type="match status" value="2"/>
</dbReference>
<evidence type="ECO:0000259" key="4">
    <source>
        <dbReference type="PROSITE" id="PS51294"/>
    </source>
</evidence>
<feature type="domain" description="Myb-like" evidence="3">
    <location>
        <begin position="148"/>
        <end position="194"/>
    </location>
</feature>
<dbReference type="SUPFAM" id="SSF46689">
    <property type="entry name" value="Homeodomain-like"/>
    <property type="match status" value="1"/>
</dbReference>
<organism evidence="5 6">
    <name type="scientific">Stylosanthes scabra</name>
    <dbReference type="NCBI Taxonomy" id="79078"/>
    <lineage>
        <taxon>Eukaryota</taxon>
        <taxon>Viridiplantae</taxon>
        <taxon>Streptophyta</taxon>
        <taxon>Embryophyta</taxon>
        <taxon>Tracheophyta</taxon>
        <taxon>Spermatophyta</taxon>
        <taxon>Magnoliopsida</taxon>
        <taxon>eudicotyledons</taxon>
        <taxon>Gunneridae</taxon>
        <taxon>Pentapetalae</taxon>
        <taxon>rosids</taxon>
        <taxon>fabids</taxon>
        <taxon>Fabales</taxon>
        <taxon>Fabaceae</taxon>
        <taxon>Papilionoideae</taxon>
        <taxon>50 kb inversion clade</taxon>
        <taxon>dalbergioids sensu lato</taxon>
        <taxon>Dalbergieae</taxon>
        <taxon>Pterocarpus clade</taxon>
        <taxon>Stylosanthes</taxon>
    </lineage>
</organism>
<dbReference type="Gene3D" id="1.10.10.60">
    <property type="entry name" value="Homeodomain-like"/>
    <property type="match status" value="2"/>
</dbReference>
<dbReference type="InterPro" id="IPR001005">
    <property type="entry name" value="SANT/Myb"/>
</dbReference>
<feature type="domain" description="Myb-like" evidence="3">
    <location>
        <begin position="195"/>
        <end position="236"/>
    </location>
</feature>
<sequence length="314" mass="35953">MDSTFGGGGGDVSYATTLYTYSTTINTKPSSIDKRCPPLTAIDRFLCNQHDEEAHNNDIIAMNNNNIANVFADENYLCGEFMWPNYNEESSFFDGLFLANDEKEALKWRSMPHQNPTLCMKENVPILNKSAKGSKATEKVSNSSGWIKGTWAEEEDRNLIELVKQYGERKWAQIAEKLDGRSGKQCRERWNNHLRPDIKKTSWSEEEERMLVERHAKVGNRWAVIAKCIPGRTENDYIRSKTNTTTTTVLSEEPSRDSVSNNDELLFMEQVFNHNNNNDIMQLFDDTDLFVSRDDYYVPNNNDNVTMVGTKALT</sequence>
<dbReference type="SMART" id="SM00717">
    <property type="entry name" value="SANT"/>
    <property type="match status" value="2"/>
</dbReference>
<gene>
    <name evidence="5" type="ORF">PIB30_056296</name>
</gene>
<dbReference type="PROSITE" id="PS51294">
    <property type="entry name" value="HTH_MYB"/>
    <property type="match status" value="2"/>
</dbReference>
<name>A0ABU6XJ60_9FABA</name>
<dbReference type="Pfam" id="PF13921">
    <property type="entry name" value="Myb_DNA-bind_6"/>
    <property type="match status" value="1"/>
</dbReference>
<proteinExistence type="predicted"/>